<dbReference type="CDD" id="cd01392">
    <property type="entry name" value="HTH_LacI"/>
    <property type="match status" value="1"/>
</dbReference>
<dbReference type="SUPFAM" id="SSF47413">
    <property type="entry name" value="lambda repressor-like DNA-binding domains"/>
    <property type="match status" value="1"/>
</dbReference>
<evidence type="ECO:0000313" key="7">
    <source>
        <dbReference type="Proteomes" id="UP000199690"/>
    </source>
</evidence>
<accession>A0A1H5SVL4</accession>
<dbReference type="Pfam" id="PF00356">
    <property type="entry name" value="LacI"/>
    <property type="match status" value="1"/>
</dbReference>
<evidence type="ECO:0000313" key="6">
    <source>
        <dbReference type="EMBL" id="SFC53578.1"/>
    </source>
</evidence>
<proteinExistence type="predicted"/>
<dbReference type="RefSeq" id="WP_093346496.1">
    <property type="nucleotide sequence ID" value="NZ_FNVB01000002.1"/>
</dbReference>
<evidence type="ECO:0000256" key="1">
    <source>
        <dbReference type="ARBA" id="ARBA00023015"/>
    </source>
</evidence>
<keyword evidence="2" id="KW-0238">DNA-binding</keyword>
<evidence type="ECO:0000313" key="5">
    <source>
        <dbReference type="EMBL" id="SEF53911.1"/>
    </source>
</evidence>
<name>A0A1H5SVL4_9PSEU</name>
<organism evidence="5 8">
    <name type="scientific">Saccharopolyspora kobensis</name>
    <dbReference type="NCBI Taxonomy" id="146035"/>
    <lineage>
        <taxon>Bacteria</taxon>
        <taxon>Bacillati</taxon>
        <taxon>Actinomycetota</taxon>
        <taxon>Actinomycetes</taxon>
        <taxon>Pseudonocardiales</taxon>
        <taxon>Pseudonocardiaceae</taxon>
        <taxon>Saccharopolyspora</taxon>
    </lineage>
</organism>
<keyword evidence="3" id="KW-0804">Transcription</keyword>
<dbReference type="EMBL" id="FOME01000001">
    <property type="protein sequence ID" value="SFC53578.1"/>
    <property type="molecule type" value="Genomic_DNA"/>
</dbReference>
<sequence>MTLTRVAQRAQVSTSTASRYLRGQLKVQPETAARIDAAVRELHYEVRPAATADGAREHAPVIALIVPELANPFFAALAEEIATAAAVSGASLVIGVTGRQAQREAKVSDFVAGTEDIDGMIYVGMHRENPRLLQAIADGLPVVVLDEEIANTTGVDTIGVDNYGGAYQATAYLAQLGHRRIAHIAGPRELSTTRDRLRGYRDAMEHARLDVDEGLILHGPYTEQFGASTFPYLTGAAQPPTAVFVGSDIAAVGVLGAAELHGLSIPEDLSVVGCDGIRVGEWLRPKLTTLQQPVAELARGALELVHARITDPGGGTVRRNLPLQLVIRGSAVPPQH</sequence>
<gene>
    <name evidence="5" type="ORF">SAMN02982929_00035</name>
    <name evidence="6" type="ORF">SAMN05216506_101997</name>
</gene>
<dbReference type="Gene3D" id="3.40.50.2300">
    <property type="match status" value="2"/>
</dbReference>
<accession>A0A1I1K4C2</accession>
<evidence type="ECO:0000313" key="8">
    <source>
        <dbReference type="Proteomes" id="UP000236729"/>
    </source>
</evidence>
<dbReference type="InterPro" id="IPR000843">
    <property type="entry name" value="HTH_LacI"/>
</dbReference>
<feature type="domain" description="HTH lacI-type" evidence="4">
    <location>
        <begin position="1"/>
        <end position="55"/>
    </location>
</feature>
<dbReference type="PANTHER" id="PTHR30146">
    <property type="entry name" value="LACI-RELATED TRANSCRIPTIONAL REPRESSOR"/>
    <property type="match status" value="1"/>
</dbReference>
<dbReference type="GO" id="GO:0000976">
    <property type="term" value="F:transcription cis-regulatory region binding"/>
    <property type="evidence" value="ECO:0007669"/>
    <property type="project" value="TreeGrafter"/>
</dbReference>
<dbReference type="Proteomes" id="UP000199690">
    <property type="component" value="Unassembled WGS sequence"/>
</dbReference>
<keyword evidence="1" id="KW-0805">Transcription regulation</keyword>
<dbReference type="Gene3D" id="1.10.260.40">
    <property type="entry name" value="lambda repressor-like DNA-binding domains"/>
    <property type="match status" value="1"/>
</dbReference>
<evidence type="ECO:0000259" key="4">
    <source>
        <dbReference type="PROSITE" id="PS50932"/>
    </source>
</evidence>
<evidence type="ECO:0000256" key="3">
    <source>
        <dbReference type="ARBA" id="ARBA00023163"/>
    </source>
</evidence>
<dbReference type="EMBL" id="FNVB01000002">
    <property type="protein sequence ID" value="SEF53911.1"/>
    <property type="molecule type" value="Genomic_DNA"/>
</dbReference>
<dbReference type="CDD" id="cd06267">
    <property type="entry name" value="PBP1_LacI_sugar_binding-like"/>
    <property type="match status" value="1"/>
</dbReference>
<keyword evidence="7" id="KW-1185">Reference proteome</keyword>
<reference evidence="7 8" key="1">
    <citation type="submission" date="2016-10" db="EMBL/GenBank/DDBJ databases">
        <authorList>
            <person name="Varghese N."/>
            <person name="Submissions S."/>
        </authorList>
    </citation>
    <scope>NUCLEOTIDE SEQUENCE [LARGE SCALE GENOMIC DNA]</scope>
    <source>
        <strain evidence="8">ATCC 20501</strain>
        <strain evidence="6 7">CGMCC 4.3529</strain>
    </source>
</reference>
<dbReference type="GO" id="GO:0003700">
    <property type="term" value="F:DNA-binding transcription factor activity"/>
    <property type="evidence" value="ECO:0007669"/>
    <property type="project" value="TreeGrafter"/>
</dbReference>
<dbReference type="Pfam" id="PF13377">
    <property type="entry name" value="Peripla_BP_3"/>
    <property type="match status" value="1"/>
</dbReference>
<dbReference type="AlphaFoldDB" id="A0A1H5SVL4"/>
<dbReference type="Proteomes" id="UP000236729">
    <property type="component" value="Unassembled WGS sequence"/>
</dbReference>
<dbReference type="SMR" id="A0A1H5SVL4"/>
<dbReference type="InterPro" id="IPR010982">
    <property type="entry name" value="Lambda_DNA-bd_dom_sf"/>
</dbReference>
<dbReference type="SUPFAM" id="SSF53822">
    <property type="entry name" value="Periplasmic binding protein-like I"/>
    <property type="match status" value="1"/>
</dbReference>
<dbReference type="PANTHER" id="PTHR30146:SF109">
    <property type="entry name" value="HTH-TYPE TRANSCRIPTIONAL REGULATOR GALS"/>
    <property type="match status" value="1"/>
</dbReference>
<reference evidence="5" key="2">
    <citation type="submission" date="2016-10" db="EMBL/GenBank/DDBJ databases">
        <authorList>
            <person name="de Groot N.N."/>
        </authorList>
    </citation>
    <scope>NUCLEOTIDE SEQUENCE [LARGE SCALE GENOMIC DNA]</scope>
    <source>
        <strain evidence="5">ATCC 20501</strain>
    </source>
</reference>
<dbReference type="InterPro" id="IPR028082">
    <property type="entry name" value="Peripla_BP_I"/>
</dbReference>
<dbReference type="InterPro" id="IPR046335">
    <property type="entry name" value="LacI/GalR-like_sensor"/>
</dbReference>
<dbReference type="SMART" id="SM00354">
    <property type="entry name" value="HTH_LACI"/>
    <property type="match status" value="1"/>
</dbReference>
<dbReference type="PROSITE" id="PS50932">
    <property type="entry name" value="HTH_LACI_2"/>
    <property type="match status" value="1"/>
</dbReference>
<protein>
    <submittedName>
        <fullName evidence="5">Transcriptional regulator, LacI family</fullName>
    </submittedName>
</protein>
<evidence type="ECO:0000256" key="2">
    <source>
        <dbReference type="ARBA" id="ARBA00023125"/>
    </source>
</evidence>